<dbReference type="AlphaFoldDB" id="Q4V257"/>
<dbReference type="PATRIC" id="fig|288681.22.peg.5802"/>
<name>Q4V257_BACCZ</name>
<keyword evidence="1" id="KW-0472">Membrane</keyword>
<keyword evidence="1" id="KW-0812">Transmembrane</keyword>
<feature type="transmembrane region" description="Helical" evidence="1">
    <location>
        <begin position="20"/>
        <end position="38"/>
    </location>
</feature>
<organism evidence="2 3">
    <name type="scientific">Bacillus cereus (strain ZK / E33L)</name>
    <dbReference type="NCBI Taxonomy" id="288681"/>
    <lineage>
        <taxon>Bacteria</taxon>
        <taxon>Bacillati</taxon>
        <taxon>Bacillota</taxon>
        <taxon>Bacilli</taxon>
        <taxon>Bacillales</taxon>
        <taxon>Bacillaceae</taxon>
        <taxon>Bacillus</taxon>
        <taxon>Bacillus cereus group</taxon>
    </lineage>
</organism>
<protein>
    <submittedName>
        <fullName evidence="2">Uncharacterized protein</fullName>
    </submittedName>
</protein>
<gene>
    <name evidence="2" type="ordered locus">pE33L466_0029</name>
</gene>
<geneLocation type="plasmid" evidence="2 3">
    <name>pE33L466</name>
</geneLocation>
<dbReference type="EMBL" id="CP000040">
    <property type="protein sequence ID" value="AAY60200.1"/>
    <property type="molecule type" value="Genomic_DNA"/>
</dbReference>
<keyword evidence="2" id="KW-0614">Plasmid</keyword>
<evidence type="ECO:0000256" key="1">
    <source>
        <dbReference type="SAM" id="Phobius"/>
    </source>
</evidence>
<dbReference type="KEGG" id="bcz:pE33L466_0029"/>
<proteinExistence type="predicted"/>
<evidence type="ECO:0000313" key="2">
    <source>
        <dbReference type="EMBL" id="AAY60200.1"/>
    </source>
</evidence>
<accession>Q4V257</accession>
<feature type="transmembrane region" description="Helical" evidence="1">
    <location>
        <begin position="50"/>
        <end position="73"/>
    </location>
</feature>
<evidence type="ECO:0000313" key="3">
    <source>
        <dbReference type="Proteomes" id="UP000002612"/>
    </source>
</evidence>
<sequence>MNQLVPARVIVHRLTKQQQLVLQTYLLTSISFYLIFTLKRKSESFIAMKFIFIILGATGSVNMFFQMILYILGSLDNLQRYFH</sequence>
<dbReference type="Proteomes" id="UP000002612">
    <property type="component" value="Plasmid pE33L466"/>
</dbReference>
<keyword evidence="1" id="KW-1133">Transmembrane helix</keyword>
<reference evidence="3" key="1">
    <citation type="journal article" date="2006" name="J. Bacteriol.">
        <title>Pathogenomic sequence analysis of Bacillus cereus and Bacillus thuringiensis isolates closely related to Bacillus anthracis.</title>
        <authorList>
            <person name="Han C.S."/>
            <person name="Xie G."/>
            <person name="Challacombe J.F."/>
            <person name="Altherr M.R."/>
            <person name="Bhotika S.S."/>
            <person name="Brown N."/>
            <person name="Bruce D."/>
            <person name="Campbell C.S."/>
            <person name="Campbell M.L."/>
            <person name="Chen J."/>
            <person name="Chertkov O."/>
            <person name="Cleland C."/>
            <person name="Dimitrijevic M."/>
            <person name="Doggett N.A."/>
            <person name="Fawcett J.J."/>
            <person name="Glavina T."/>
            <person name="Goodwin L.A."/>
            <person name="Green L.D."/>
            <person name="Hill K.K."/>
            <person name="Hitchcock P."/>
            <person name="Jackson P.J."/>
            <person name="Keim P."/>
            <person name="Kewalramani A.R."/>
            <person name="Longmire J."/>
            <person name="Lucas S."/>
            <person name="Malfatti S."/>
            <person name="McMurry K."/>
            <person name="Meincke L.J."/>
            <person name="Misra M."/>
            <person name="Moseman B.L."/>
            <person name="Mundt M."/>
            <person name="Munk A.C."/>
            <person name="Okinaka R.T."/>
            <person name="Parson-Quintana B."/>
            <person name="Reilly L.P."/>
            <person name="Richardson P."/>
            <person name="Robinson D.L."/>
            <person name="Rubin E."/>
            <person name="Saunders E."/>
            <person name="Tapia R."/>
            <person name="Tesmer J.G."/>
            <person name="Thayer N."/>
            <person name="Thompson L.S."/>
            <person name="Tice H."/>
            <person name="Ticknor L.O."/>
            <person name="Wills P.L."/>
            <person name="Brettin T.S."/>
            <person name="Gilna P."/>
        </authorList>
    </citation>
    <scope>NUCLEOTIDE SEQUENCE [LARGE SCALE GENOMIC DNA]</scope>
    <source>
        <strain evidence="3">ZK / E33L</strain>
        <plasmid evidence="3">pE33L466</plasmid>
    </source>
</reference>